<dbReference type="InterPro" id="IPR044980">
    <property type="entry name" value="NDUFB2_plant/fungi"/>
</dbReference>
<evidence type="ECO:0008006" key="3">
    <source>
        <dbReference type="Google" id="ProtNLM"/>
    </source>
</evidence>
<evidence type="ECO:0000313" key="2">
    <source>
        <dbReference type="Proteomes" id="UP000186303"/>
    </source>
</evidence>
<dbReference type="GO" id="GO:0045271">
    <property type="term" value="C:respiratory chain complex I"/>
    <property type="evidence" value="ECO:0007669"/>
    <property type="project" value="InterPro"/>
</dbReference>
<reference evidence="2" key="1">
    <citation type="journal article" date="2017" name="Nucleic Acids Res.">
        <title>Proteogenomics produces comprehensive and highly accurate protein-coding gene annotation in a complete genome assembly of Malassezia sympodialis.</title>
        <authorList>
            <person name="Zhu Y."/>
            <person name="Engstroem P.G."/>
            <person name="Tellgren-Roth C."/>
            <person name="Baudo C.D."/>
            <person name="Kennell J.C."/>
            <person name="Sun S."/>
            <person name="Billmyre R.B."/>
            <person name="Schroeder M.S."/>
            <person name="Andersson A."/>
            <person name="Holm T."/>
            <person name="Sigurgeirsson B."/>
            <person name="Wu G."/>
            <person name="Sankaranarayanan S.R."/>
            <person name="Siddharthan R."/>
            <person name="Sanyal K."/>
            <person name="Lundeberg J."/>
            <person name="Nystedt B."/>
            <person name="Boekhout T."/>
            <person name="Dawson T.L. Jr."/>
            <person name="Heitman J."/>
            <person name="Scheynius A."/>
            <person name="Lehtioe J."/>
        </authorList>
    </citation>
    <scope>NUCLEOTIDE SEQUENCE [LARGE SCALE GENOMIC DNA]</scope>
    <source>
        <strain evidence="2">ATCC 42132</strain>
    </source>
</reference>
<name>A0A1M8A777_MALS4</name>
<protein>
    <recommendedName>
        <fullName evidence="3">NADH dehydrogenase [ubiquinone] 1 beta subcomplex subunit 2</fullName>
    </recommendedName>
</protein>
<evidence type="ECO:0000313" key="1">
    <source>
        <dbReference type="EMBL" id="SHO78074.1"/>
    </source>
</evidence>
<dbReference type="STRING" id="1230383.A0A1M8A777"/>
<dbReference type="Proteomes" id="UP000186303">
    <property type="component" value="Chromosome 3"/>
</dbReference>
<sequence>MAGKGWFRPMHGFHPHAPAFRHRAAATLLGGAMWFWLLVRAKEDGPVLLGWRHPWDHHGDHHGDEHH</sequence>
<dbReference type="PANTHER" id="PTHR36987:SF1">
    <property type="entry name" value="NADH DEHYDROGENASE [UBIQUINONE] 1 BETA SUBCOMPLEX SUBUNIT 2"/>
    <property type="match status" value="1"/>
</dbReference>
<dbReference type="PANTHER" id="PTHR36987">
    <property type="entry name" value="NADH DEHYDROGENASE [UBIQUINONE] 1 BETA SUBCOMPLEX SUBUNIT 2-LIKE"/>
    <property type="match status" value="1"/>
</dbReference>
<keyword evidence="2" id="KW-1185">Reference proteome</keyword>
<dbReference type="GO" id="GO:0005743">
    <property type="term" value="C:mitochondrial inner membrane"/>
    <property type="evidence" value="ECO:0007669"/>
    <property type="project" value="InterPro"/>
</dbReference>
<proteinExistence type="predicted"/>
<accession>A0A1M8A777</accession>
<gene>
    <name evidence="1" type="ORF">MSYG_2416</name>
</gene>
<dbReference type="VEuPathDB" id="FungiDB:MSYG_2416"/>
<dbReference type="EMBL" id="LT671823">
    <property type="protein sequence ID" value="SHO78074.1"/>
    <property type="molecule type" value="Genomic_DNA"/>
</dbReference>
<dbReference type="AlphaFoldDB" id="A0A1M8A777"/>
<dbReference type="OMA" id="MMYRAKQ"/>
<organism evidence="1 2">
    <name type="scientific">Malassezia sympodialis (strain ATCC 42132)</name>
    <name type="common">Atopic eczema-associated yeast</name>
    <dbReference type="NCBI Taxonomy" id="1230383"/>
    <lineage>
        <taxon>Eukaryota</taxon>
        <taxon>Fungi</taxon>
        <taxon>Dikarya</taxon>
        <taxon>Basidiomycota</taxon>
        <taxon>Ustilaginomycotina</taxon>
        <taxon>Malasseziomycetes</taxon>
        <taxon>Malasseziales</taxon>
        <taxon>Malasseziaceae</taxon>
        <taxon>Malassezia</taxon>
    </lineage>
</organism>